<name>A0A1G8UIL4_9EURY</name>
<accession>A0A1G8UIL4</accession>
<dbReference type="STRING" id="1095776.SAMN04515672_0883"/>
<dbReference type="RefSeq" id="WP_175529224.1">
    <property type="nucleotide sequence ID" value="NZ_FNFE01000001.1"/>
</dbReference>
<dbReference type="EMBL" id="FNFE01000001">
    <property type="protein sequence ID" value="SDJ52995.1"/>
    <property type="molecule type" value="Genomic_DNA"/>
</dbReference>
<organism evidence="1 2">
    <name type="scientific">Natronorubrum texcoconense</name>
    <dbReference type="NCBI Taxonomy" id="1095776"/>
    <lineage>
        <taxon>Archaea</taxon>
        <taxon>Methanobacteriati</taxon>
        <taxon>Methanobacteriota</taxon>
        <taxon>Stenosarchaea group</taxon>
        <taxon>Halobacteria</taxon>
        <taxon>Halobacteriales</taxon>
        <taxon>Natrialbaceae</taxon>
        <taxon>Natronorubrum</taxon>
    </lineage>
</organism>
<keyword evidence="2" id="KW-1185">Reference proteome</keyword>
<sequence length="142" mass="16414">MPATNRSKLSSFDADRVRRAVQQTVSGPLYSFCEYDTESFRPLYIDDRTIALYDSSDEMLEHFERIHTHVHMDFMQIELFRNTLFPTAERVEYIATSMDVLKLLRVYVGDEALLLALAPDEPVEPIVAVIKETVGWPRNQNS</sequence>
<gene>
    <name evidence="1" type="ORF">SAMN04515672_0883</name>
</gene>
<evidence type="ECO:0000313" key="2">
    <source>
        <dbReference type="Proteomes" id="UP000198882"/>
    </source>
</evidence>
<dbReference type="OrthoDB" id="179705at2157"/>
<dbReference type="AlphaFoldDB" id="A0A1G8UIL4"/>
<proteinExistence type="predicted"/>
<dbReference type="Proteomes" id="UP000198882">
    <property type="component" value="Unassembled WGS sequence"/>
</dbReference>
<protein>
    <submittedName>
        <fullName evidence="1">Uncharacterized protein</fullName>
    </submittedName>
</protein>
<evidence type="ECO:0000313" key="1">
    <source>
        <dbReference type="EMBL" id="SDJ52995.1"/>
    </source>
</evidence>
<reference evidence="2" key="1">
    <citation type="submission" date="2016-10" db="EMBL/GenBank/DDBJ databases">
        <authorList>
            <person name="Varghese N."/>
            <person name="Submissions S."/>
        </authorList>
    </citation>
    <scope>NUCLEOTIDE SEQUENCE [LARGE SCALE GENOMIC DNA]</scope>
    <source>
        <strain evidence="2">B4,CECT 8067,JCM 17497</strain>
    </source>
</reference>